<organism evidence="1 2">
    <name type="scientific">Paenibacillus oenotherae</name>
    <dbReference type="NCBI Taxonomy" id="1435645"/>
    <lineage>
        <taxon>Bacteria</taxon>
        <taxon>Bacillati</taxon>
        <taxon>Bacillota</taxon>
        <taxon>Bacilli</taxon>
        <taxon>Bacillales</taxon>
        <taxon>Paenibacillaceae</taxon>
        <taxon>Paenibacillus</taxon>
    </lineage>
</organism>
<evidence type="ECO:0000313" key="2">
    <source>
        <dbReference type="Proteomes" id="UP000812277"/>
    </source>
</evidence>
<reference evidence="1 2" key="1">
    <citation type="submission" date="2021-07" db="EMBL/GenBank/DDBJ databases">
        <title>Paenibacillus radiodurans sp. nov., isolated from the southeastern edge of Tengger Desert.</title>
        <authorList>
            <person name="Zhang G."/>
        </authorList>
    </citation>
    <scope>NUCLEOTIDE SEQUENCE [LARGE SCALE GENOMIC DNA]</scope>
    <source>
        <strain evidence="1 2">DT7-4</strain>
    </source>
</reference>
<keyword evidence="2" id="KW-1185">Reference proteome</keyword>
<gene>
    <name evidence="1" type="ORF">K0T92_04070</name>
</gene>
<dbReference type="Pfam" id="PF00756">
    <property type="entry name" value="Esterase"/>
    <property type="match status" value="1"/>
</dbReference>
<sequence>MNIITISNVYSKYLDNSREIYIYLPPSYDEEVPQRYPVLYAHDGQHMFNADEKGDSWEMHHTADRLSREGHMKEIIIVAISSISDQRVSEYFHENPGVEEAFHAKCKGEVYEQFIIEELKPMIDRLFRTLPDRANTALIGSSAGGLVSYHMAFRRPDIFGQVAILSPFFVHAVVNEQGEGSGDQDPISEMKIYRPCSDKPSVRVWLDIGGVEGIIMPRHVREFADELIGQGFKPGDDLMFMLDAEAGHSQADWAKRLANPLLYLFGYIGRPQSVDIEGRRKIGLKGLRTHLYPKVTYNTGFQMSLLAAEYAVDHPKVLRIEEDGAIVPLTVGTVEVFVRYEGVTGSAVIEVVPELSDMVEIGICVSVPALTPADAQIHAGFEIPKKRDGFYQGHFLLPRDLAFDIKVSRGFGFHEKREASRRFSTSESASFHFIVEEWEHDDEPEYLG</sequence>
<dbReference type="PANTHER" id="PTHR48098">
    <property type="entry name" value="ENTEROCHELIN ESTERASE-RELATED"/>
    <property type="match status" value="1"/>
</dbReference>
<dbReference type="InterPro" id="IPR050583">
    <property type="entry name" value="Mycobacterial_A85_antigen"/>
</dbReference>
<proteinExistence type="predicted"/>
<dbReference type="EMBL" id="JAHZIJ010000001">
    <property type="protein sequence ID" value="MBW7473908.1"/>
    <property type="molecule type" value="Genomic_DNA"/>
</dbReference>
<name>A0ABS7D229_9BACL</name>
<dbReference type="InterPro" id="IPR029058">
    <property type="entry name" value="AB_hydrolase_fold"/>
</dbReference>
<accession>A0ABS7D229</accession>
<dbReference type="PANTHER" id="PTHR48098:SF6">
    <property type="entry name" value="FERRI-BACILLIBACTIN ESTERASE BESA"/>
    <property type="match status" value="1"/>
</dbReference>
<dbReference type="Gene3D" id="3.40.50.1820">
    <property type="entry name" value="alpha/beta hydrolase"/>
    <property type="match status" value="1"/>
</dbReference>
<dbReference type="SUPFAM" id="SSF53474">
    <property type="entry name" value="alpha/beta-Hydrolases"/>
    <property type="match status" value="1"/>
</dbReference>
<dbReference type="InterPro" id="IPR000801">
    <property type="entry name" value="Esterase-like"/>
</dbReference>
<dbReference type="RefSeq" id="WP_219871091.1">
    <property type="nucleotide sequence ID" value="NZ_JAHZIJ010000001.1"/>
</dbReference>
<protein>
    <submittedName>
        <fullName evidence="1">Alpha/beta hydrolase</fullName>
    </submittedName>
</protein>
<dbReference type="Proteomes" id="UP000812277">
    <property type="component" value="Unassembled WGS sequence"/>
</dbReference>
<dbReference type="GO" id="GO:0016787">
    <property type="term" value="F:hydrolase activity"/>
    <property type="evidence" value="ECO:0007669"/>
    <property type="project" value="UniProtKB-KW"/>
</dbReference>
<evidence type="ECO:0000313" key="1">
    <source>
        <dbReference type="EMBL" id="MBW7473908.1"/>
    </source>
</evidence>
<keyword evidence="1" id="KW-0378">Hydrolase</keyword>
<comment type="caution">
    <text evidence="1">The sequence shown here is derived from an EMBL/GenBank/DDBJ whole genome shotgun (WGS) entry which is preliminary data.</text>
</comment>